<proteinExistence type="predicted"/>
<protein>
    <recommendedName>
        <fullName evidence="1">DUF6546 domain-containing protein</fullName>
    </recommendedName>
</protein>
<gene>
    <name evidence="2" type="ORF">CDEST_07121</name>
</gene>
<reference evidence="3" key="1">
    <citation type="journal article" date="2023" name="bioRxiv">
        <title>Complete genome of the Medicago anthracnose fungus, Colletotrichum destructivum, reveals a mini-chromosome-like region within a core chromosome.</title>
        <authorList>
            <person name="Lapalu N."/>
            <person name="Simon A."/>
            <person name="Lu A."/>
            <person name="Plaumann P.-L."/>
            <person name="Amselem J."/>
            <person name="Pigne S."/>
            <person name="Auger A."/>
            <person name="Koch C."/>
            <person name="Dallery J.-F."/>
            <person name="O'Connell R.J."/>
        </authorList>
    </citation>
    <scope>NUCLEOTIDE SEQUENCE [LARGE SCALE GENOMIC DNA]</scope>
    <source>
        <strain evidence="3">CBS 520.97</strain>
    </source>
</reference>
<dbReference type="KEGG" id="cdet:87943624"/>
<evidence type="ECO:0000259" key="1">
    <source>
        <dbReference type="Pfam" id="PF20183"/>
    </source>
</evidence>
<evidence type="ECO:0000313" key="2">
    <source>
        <dbReference type="EMBL" id="WQF82107.1"/>
    </source>
</evidence>
<dbReference type="Pfam" id="PF20183">
    <property type="entry name" value="DUF6546"/>
    <property type="match status" value="1"/>
</dbReference>
<accession>A0AAX4IFD9</accession>
<keyword evidence="3" id="KW-1185">Reference proteome</keyword>
<dbReference type="EMBL" id="CP137308">
    <property type="protein sequence ID" value="WQF82107.1"/>
    <property type="molecule type" value="Genomic_DNA"/>
</dbReference>
<dbReference type="RefSeq" id="XP_062779331.1">
    <property type="nucleotide sequence ID" value="XM_062923280.1"/>
</dbReference>
<dbReference type="AlphaFoldDB" id="A0AAX4IFD9"/>
<feature type="domain" description="DUF6546" evidence="1">
    <location>
        <begin position="307"/>
        <end position="466"/>
    </location>
</feature>
<organism evidence="2 3">
    <name type="scientific">Colletotrichum destructivum</name>
    <dbReference type="NCBI Taxonomy" id="34406"/>
    <lineage>
        <taxon>Eukaryota</taxon>
        <taxon>Fungi</taxon>
        <taxon>Dikarya</taxon>
        <taxon>Ascomycota</taxon>
        <taxon>Pezizomycotina</taxon>
        <taxon>Sordariomycetes</taxon>
        <taxon>Hypocreomycetidae</taxon>
        <taxon>Glomerellales</taxon>
        <taxon>Glomerellaceae</taxon>
        <taxon>Colletotrichum</taxon>
        <taxon>Colletotrichum destructivum species complex</taxon>
    </lineage>
</organism>
<dbReference type="Proteomes" id="UP001322277">
    <property type="component" value="Chromosome 4"/>
</dbReference>
<evidence type="ECO:0000313" key="3">
    <source>
        <dbReference type="Proteomes" id="UP001322277"/>
    </source>
</evidence>
<sequence length="476" mass="54570">MKLRSQSKAAQPTFRWASLPQELRLTILEMLQSLVLSYRKQPMANWASVSKEWQGFFEPLLWRTLTFRPSSSKSGFQGFRRFIKDSNYRKTLVKKISFTVNMSKFSCGRYGKVTRDVLLHVHMSSYPCGRCGQTTSSLAIILDNVKRFSENTKRLLSILHDWTEETATSGIALELGATWPGDDDTQYPFGDCRTRCRAHLMPHISWSSFIGLDRHSSLRNAPIITSLFIKQSLPSSLLAWTVFQIVDHLPRLEQINCEHRLELEPSEHDLHHSANSAIFSLRGQMRRVSLWVARSQSGAPKIPHDPGTAATRAAFQVKELAVSQASEAKQFFQLLNSQVLSNPEQISLEYLAHTCSLRRLYSQPAEIANLLLLASTAAKNMPHLKVMEVWSPGVGEGFFFRYEAKESEVRLTVAATWRIRTDLRQAIQAWQQVAERHADRYFAYSVEKIDPRILTETDSICKQLKLFHLLRDWDRN</sequence>
<name>A0AAX4IFD9_9PEZI</name>
<dbReference type="GeneID" id="87943624"/>
<dbReference type="InterPro" id="IPR046676">
    <property type="entry name" value="DUF6546"/>
</dbReference>